<feature type="region of interest" description="Disordered" evidence="1">
    <location>
        <begin position="91"/>
        <end position="159"/>
    </location>
</feature>
<evidence type="ECO:0000256" key="1">
    <source>
        <dbReference type="SAM" id="MobiDB-lite"/>
    </source>
</evidence>
<name>A0A2T6KQN6_9RHOB</name>
<organism evidence="2 3">
    <name type="scientific">Yoonia sediminilitoris</name>
    <dbReference type="NCBI Taxonomy" id="1286148"/>
    <lineage>
        <taxon>Bacteria</taxon>
        <taxon>Pseudomonadati</taxon>
        <taxon>Pseudomonadota</taxon>
        <taxon>Alphaproteobacteria</taxon>
        <taxon>Rhodobacterales</taxon>
        <taxon>Paracoccaceae</taxon>
        <taxon>Yoonia</taxon>
    </lineage>
</organism>
<gene>
    <name evidence="2" type="ORF">C8N45_101451</name>
</gene>
<reference evidence="2 3" key="1">
    <citation type="submission" date="2018-04" db="EMBL/GenBank/DDBJ databases">
        <title>Genomic Encyclopedia of Archaeal and Bacterial Type Strains, Phase II (KMG-II): from individual species to whole genera.</title>
        <authorList>
            <person name="Goeker M."/>
        </authorList>
    </citation>
    <scope>NUCLEOTIDE SEQUENCE [LARGE SCALE GENOMIC DNA]</scope>
    <source>
        <strain evidence="2 3">DSM 29955</strain>
    </source>
</reference>
<dbReference type="Proteomes" id="UP000244523">
    <property type="component" value="Unassembled WGS sequence"/>
</dbReference>
<evidence type="ECO:0000313" key="2">
    <source>
        <dbReference type="EMBL" id="PUB18860.1"/>
    </source>
</evidence>
<dbReference type="EMBL" id="QBUD01000001">
    <property type="protein sequence ID" value="PUB18860.1"/>
    <property type="molecule type" value="Genomic_DNA"/>
</dbReference>
<keyword evidence="3" id="KW-1185">Reference proteome</keyword>
<proteinExistence type="predicted"/>
<dbReference type="AlphaFoldDB" id="A0A2T6KQN6"/>
<feature type="compositionally biased region" description="Basic and acidic residues" evidence="1">
    <location>
        <begin position="129"/>
        <end position="159"/>
    </location>
</feature>
<accession>A0A2T6KQN6</accession>
<sequence>MSVRLRWEGDAMTYEYKVVPAPTRGLKAKGVKTAEDRFANALQTAMNDLAADGWEYQRTDTLPCEQREGLMSKTTVYQNMLIFRRRTAQAVAAPSARAEPASEKTAVAPPLAQEPALPRTGDAATRPLHGAERLTADDKQQLLKSGTGEKPKKSDVAAE</sequence>
<comment type="caution">
    <text evidence="2">The sequence shown here is derived from an EMBL/GenBank/DDBJ whole genome shotgun (WGS) entry which is preliminary data.</text>
</comment>
<evidence type="ECO:0000313" key="3">
    <source>
        <dbReference type="Proteomes" id="UP000244523"/>
    </source>
</evidence>
<protein>
    <submittedName>
        <fullName evidence="2">Uncharacterized protein DUF4177</fullName>
    </submittedName>
</protein>